<dbReference type="Gene3D" id="3.40.50.720">
    <property type="entry name" value="NAD(P)-binding Rossmann-like Domain"/>
    <property type="match status" value="1"/>
</dbReference>
<dbReference type="SUPFAM" id="SSF51735">
    <property type="entry name" value="NAD(P)-binding Rossmann-fold domains"/>
    <property type="match status" value="1"/>
</dbReference>
<evidence type="ECO:0000256" key="2">
    <source>
        <dbReference type="ARBA" id="ARBA00022793"/>
    </source>
</evidence>
<proteinExistence type="predicted"/>
<dbReference type="Pfam" id="PF01370">
    <property type="entry name" value="Epimerase"/>
    <property type="match status" value="1"/>
</dbReference>
<organism evidence="6 7">
    <name type="scientific">Chromobacterium amazonense</name>
    <dbReference type="NCBI Taxonomy" id="1382803"/>
    <lineage>
        <taxon>Bacteria</taxon>
        <taxon>Pseudomonadati</taxon>
        <taxon>Pseudomonadota</taxon>
        <taxon>Betaproteobacteria</taxon>
        <taxon>Neisseriales</taxon>
        <taxon>Chromobacteriaceae</taxon>
        <taxon>Chromobacterium</taxon>
    </lineage>
</organism>
<dbReference type="InterPro" id="IPR001509">
    <property type="entry name" value="Epimerase_deHydtase"/>
</dbReference>
<dbReference type="InterPro" id="IPR044516">
    <property type="entry name" value="UXS-like"/>
</dbReference>
<evidence type="ECO:0000256" key="3">
    <source>
        <dbReference type="ARBA" id="ARBA00023027"/>
    </source>
</evidence>
<dbReference type="GO" id="GO:0005737">
    <property type="term" value="C:cytoplasm"/>
    <property type="evidence" value="ECO:0007669"/>
    <property type="project" value="TreeGrafter"/>
</dbReference>
<dbReference type="GO" id="GO:0042732">
    <property type="term" value="P:D-xylose metabolic process"/>
    <property type="evidence" value="ECO:0007669"/>
    <property type="project" value="InterPro"/>
</dbReference>
<dbReference type="EMBL" id="MTBD01000030">
    <property type="protein sequence ID" value="PRP69582.1"/>
    <property type="molecule type" value="Genomic_DNA"/>
</dbReference>
<keyword evidence="2" id="KW-0210">Decarboxylase</keyword>
<comment type="cofactor">
    <cofactor evidence="1">
        <name>NAD(+)</name>
        <dbReference type="ChEBI" id="CHEBI:57540"/>
    </cofactor>
</comment>
<keyword evidence="4" id="KW-0456">Lyase</keyword>
<accession>A0A2S9X1I6</accession>
<keyword evidence="3" id="KW-0520">NAD</keyword>
<evidence type="ECO:0000313" key="6">
    <source>
        <dbReference type="EMBL" id="PRP69582.1"/>
    </source>
</evidence>
<reference evidence="6 7" key="1">
    <citation type="submission" date="2017-01" db="EMBL/GenBank/DDBJ databases">
        <title>New insights into the genetic diversity of Chromobacterium isolated from tropical freshwater lake.</title>
        <authorList>
            <person name="Santos A.B."/>
            <person name="Nascimento A.M."/>
            <person name="Da Silva P.C."/>
        </authorList>
    </citation>
    <scope>NUCLEOTIDE SEQUENCE [LARGE SCALE GENOMIC DNA]</scope>
    <source>
        <strain evidence="6 7">56AF</strain>
    </source>
</reference>
<evidence type="ECO:0000259" key="5">
    <source>
        <dbReference type="Pfam" id="PF01370"/>
    </source>
</evidence>
<gene>
    <name evidence="6" type="ORF">BUE93_17595</name>
</gene>
<comment type="caution">
    <text evidence="6">The sequence shown here is derived from an EMBL/GenBank/DDBJ whole genome shotgun (WGS) entry which is preliminary data.</text>
</comment>
<name>A0A2S9X1I6_9NEIS</name>
<feature type="domain" description="NAD-dependent epimerase/dehydratase" evidence="5">
    <location>
        <begin position="30"/>
        <end position="274"/>
    </location>
</feature>
<dbReference type="OrthoDB" id="9811743at2"/>
<evidence type="ECO:0000313" key="7">
    <source>
        <dbReference type="Proteomes" id="UP000239469"/>
    </source>
</evidence>
<evidence type="ECO:0000256" key="1">
    <source>
        <dbReference type="ARBA" id="ARBA00001911"/>
    </source>
</evidence>
<sequence>MSRHTLTDDLDAILIRKPEIWDSLRGASLFISGGTGWFGRWLLEAIAHANAHLGADIRVLALSRNPAAFLRDAPHLAANPAIRFHHGDVRDFAFPRERFSHVIHAATTSAHETFNGESALNKFDTLVAGTRRVLDFAVAAEARHLLFTSSGAAYGPSSHDRPLREDDPCAPDTMDPLSALGQAKRAAEFLCGAYARQHGWHMSIARCFAFVGPFMPMDIHYAIGNFMLSAMRREPIIVKGDGRPVRSYLYMGDLVVWLLAMLQRQGEPAVFNVGSDDAVSIADLAYLVRDTIHPAGEVRILAKSDVNVGNPVRNLYVPDINRARNVLDLQPWTTLKHALWFSTEFFQNELGDLTVAVNKE</sequence>
<dbReference type="PANTHER" id="PTHR43078">
    <property type="entry name" value="UDP-GLUCURONIC ACID DECARBOXYLASE-RELATED"/>
    <property type="match status" value="1"/>
</dbReference>
<dbReference type="GO" id="GO:0048040">
    <property type="term" value="F:UDP-glucuronate decarboxylase activity"/>
    <property type="evidence" value="ECO:0007669"/>
    <property type="project" value="TreeGrafter"/>
</dbReference>
<dbReference type="Proteomes" id="UP000239469">
    <property type="component" value="Unassembled WGS sequence"/>
</dbReference>
<dbReference type="GO" id="GO:0070403">
    <property type="term" value="F:NAD+ binding"/>
    <property type="evidence" value="ECO:0007669"/>
    <property type="project" value="InterPro"/>
</dbReference>
<dbReference type="InterPro" id="IPR036291">
    <property type="entry name" value="NAD(P)-bd_dom_sf"/>
</dbReference>
<dbReference type="PANTHER" id="PTHR43078:SF6">
    <property type="entry name" value="UDP-GLUCURONIC ACID DECARBOXYLASE 1"/>
    <property type="match status" value="1"/>
</dbReference>
<evidence type="ECO:0000256" key="4">
    <source>
        <dbReference type="ARBA" id="ARBA00023239"/>
    </source>
</evidence>
<dbReference type="RefSeq" id="WP_106077665.1">
    <property type="nucleotide sequence ID" value="NZ_MTBD01000030.1"/>
</dbReference>
<dbReference type="AlphaFoldDB" id="A0A2S9X1I6"/>
<protein>
    <recommendedName>
        <fullName evidence="5">NAD-dependent epimerase/dehydratase domain-containing protein</fullName>
    </recommendedName>
</protein>